<name>A0A6H2A1J0_9ZZZZ</name>
<dbReference type="AlphaFoldDB" id="A0A6H2A1J0"/>
<organism evidence="1">
    <name type="scientific">viral metagenome</name>
    <dbReference type="NCBI Taxonomy" id="1070528"/>
    <lineage>
        <taxon>unclassified sequences</taxon>
        <taxon>metagenomes</taxon>
        <taxon>organismal metagenomes</taxon>
    </lineage>
</organism>
<evidence type="ECO:0000313" key="1">
    <source>
        <dbReference type="EMBL" id="QJA53521.1"/>
    </source>
</evidence>
<gene>
    <name evidence="2" type="ORF">MM415B05725_0009</name>
    <name evidence="1" type="ORF">TM448A03612_0009</name>
    <name evidence="3" type="ORF">TM448B01346_0010</name>
</gene>
<sequence>MNKATIIFVGIALTVQPDPEKRPKLVYGYMGPGLTKEELNRIKAIEFDGNKDSLR</sequence>
<proteinExistence type="predicted"/>
<evidence type="ECO:0000313" key="3">
    <source>
        <dbReference type="EMBL" id="QJH98617.1"/>
    </source>
</evidence>
<reference evidence="1" key="1">
    <citation type="submission" date="2020-03" db="EMBL/GenBank/DDBJ databases">
        <title>The deep terrestrial virosphere.</title>
        <authorList>
            <person name="Holmfeldt K."/>
            <person name="Nilsson E."/>
            <person name="Simone D."/>
            <person name="Lopez-Fernandez M."/>
            <person name="Wu X."/>
            <person name="de Brujin I."/>
            <person name="Lundin D."/>
            <person name="Andersson A."/>
            <person name="Bertilsson S."/>
            <person name="Dopson M."/>
        </authorList>
    </citation>
    <scope>NUCLEOTIDE SEQUENCE</scope>
    <source>
        <strain evidence="2">MM415B05725</strain>
        <strain evidence="1">TM448A03612</strain>
        <strain evidence="3">TM448B01346</strain>
    </source>
</reference>
<dbReference type="EMBL" id="MT144743">
    <property type="protein sequence ID" value="QJH98617.1"/>
    <property type="molecule type" value="Genomic_DNA"/>
</dbReference>
<evidence type="ECO:0000313" key="2">
    <source>
        <dbReference type="EMBL" id="QJA98076.1"/>
    </source>
</evidence>
<dbReference type="EMBL" id="MT143550">
    <property type="protein sequence ID" value="QJA98076.1"/>
    <property type="molecule type" value="Genomic_DNA"/>
</dbReference>
<accession>A0A6H2A1J0</accession>
<dbReference type="EMBL" id="MT144428">
    <property type="protein sequence ID" value="QJA53521.1"/>
    <property type="molecule type" value="Genomic_DNA"/>
</dbReference>
<protein>
    <submittedName>
        <fullName evidence="1">Uncharacterized protein</fullName>
    </submittedName>
</protein>